<dbReference type="EMBL" id="VSSQ01035091">
    <property type="protein sequence ID" value="MPM87222.1"/>
    <property type="molecule type" value="Genomic_DNA"/>
</dbReference>
<dbReference type="PANTHER" id="PTHR33969:SF2">
    <property type="entry name" value="SEGREGATION AND CONDENSATION PROTEIN A"/>
    <property type="match status" value="1"/>
</dbReference>
<reference evidence="1" key="1">
    <citation type="submission" date="2019-08" db="EMBL/GenBank/DDBJ databases">
        <authorList>
            <person name="Kucharzyk K."/>
            <person name="Murdoch R.W."/>
            <person name="Higgins S."/>
            <person name="Loffler F."/>
        </authorList>
    </citation>
    <scope>NUCLEOTIDE SEQUENCE</scope>
</reference>
<dbReference type="InterPro" id="IPR003768">
    <property type="entry name" value="ScpA"/>
</dbReference>
<proteinExistence type="predicted"/>
<accession>A0A645DF62</accession>
<name>A0A645DF62_9ZZZZ</name>
<dbReference type="Pfam" id="PF02616">
    <property type="entry name" value="SMC_ScpA"/>
    <property type="match status" value="1"/>
</dbReference>
<protein>
    <submittedName>
        <fullName evidence="1">Segregation and condensation protein A</fullName>
    </submittedName>
</protein>
<evidence type="ECO:0000313" key="1">
    <source>
        <dbReference type="EMBL" id="MPM87222.1"/>
    </source>
</evidence>
<dbReference type="AlphaFoldDB" id="A0A645DF62"/>
<comment type="caution">
    <text evidence="1">The sequence shown here is derived from an EMBL/GenBank/DDBJ whole genome shotgun (WGS) entry which is preliminary data.</text>
</comment>
<gene>
    <name evidence="1" type="primary">scpA_41</name>
    <name evidence="1" type="ORF">SDC9_134316</name>
</gene>
<sequence length="236" mass="26387">MENLTFQLTDFEGPMDLLLHLISKNKMKIAAIEIVSLIDQYLAIVNGPQGASLDATSEFIEMAARLVYMKSVFLLPRNEEQDELRDELTGMLVEYSACKRAAETLGTLAAGVFLAVRDPLEVELDQEYRIRHEPAELERAYGAMLGLAMRREKPKAAQFEPLVAAPFVSVASRVVYVLRGLSRGTVHYLSSLFQRSFGRSENVATFLAVLELLKAGRVTVDEDERLLLHAKREGRG</sequence>
<dbReference type="PANTHER" id="PTHR33969">
    <property type="entry name" value="SEGREGATION AND CONDENSATION PROTEIN A"/>
    <property type="match status" value="1"/>
</dbReference>
<organism evidence="1">
    <name type="scientific">bioreactor metagenome</name>
    <dbReference type="NCBI Taxonomy" id="1076179"/>
    <lineage>
        <taxon>unclassified sequences</taxon>
        <taxon>metagenomes</taxon>
        <taxon>ecological metagenomes</taxon>
    </lineage>
</organism>
<dbReference type="Gene3D" id="6.10.250.2410">
    <property type="match status" value="1"/>
</dbReference>